<evidence type="ECO:0000259" key="9">
    <source>
        <dbReference type="Pfam" id="PF12704"/>
    </source>
</evidence>
<sequence>MRFLQAYKMAIKSILSNKGRSFLTMLGVIIGVAAVIAAVAFAQGSTKNVTSSIQSLGTNLVTINLRDRGSNRTVTYEELNKFKEENSDLIASIAPTVTSSVTAKNGNKSRSTSIIGTSPEYETIKSRHISSGRFISQLDIDYNLKTALVGTAVVNDLFKGENAIGQTIKINGSIFKIVGVLEQIDNGQDSGDDDKIIIPVTAATKLTSQSRISNFSVLTSSEDKVDQAVTKLKEFLYTKYKNENSYSVMSAAQMLSTLSSITDSMMLILGGIATISLIVGGIGIMNIMLVSVTERTREIGIRKAIGAKKRNILIQFLIEALMVTGMGGIIGILLGLAIIKFVIGGLNLVPESYSLTWILISFGFSLLVGVVFGIYPARKAAKLNPIDALMYE</sequence>
<comment type="similarity">
    <text evidence="6">Belongs to the ABC-4 integral membrane protein family.</text>
</comment>
<dbReference type="InterPro" id="IPR003838">
    <property type="entry name" value="ABC3_permease_C"/>
</dbReference>
<keyword evidence="10" id="KW-0547">Nucleotide-binding</keyword>
<dbReference type="PANTHER" id="PTHR30572">
    <property type="entry name" value="MEMBRANE COMPONENT OF TRANSPORTER-RELATED"/>
    <property type="match status" value="1"/>
</dbReference>
<name>A0A0L6ZCC3_9CLOT</name>
<evidence type="ECO:0000256" key="2">
    <source>
        <dbReference type="ARBA" id="ARBA00022475"/>
    </source>
</evidence>
<evidence type="ECO:0000313" key="10">
    <source>
        <dbReference type="EMBL" id="KOA20602.1"/>
    </source>
</evidence>
<feature type="domain" description="ABC3 transporter permease C-terminal" evidence="8">
    <location>
        <begin position="272"/>
        <end position="385"/>
    </location>
</feature>
<comment type="caution">
    <text evidence="10">The sequence shown here is derived from an EMBL/GenBank/DDBJ whole genome shotgun (WGS) entry which is preliminary data.</text>
</comment>
<evidence type="ECO:0000256" key="3">
    <source>
        <dbReference type="ARBA" id="ARBA00022692"/>
    </source>
</evidence>
<accession>A0A0L6ZCC3</accession>
<dbReference type="InterPro" id="IPR025857">
    <property type="entry name" value="MacB_PCD"/>
</dbReference>
<gene>
    <name evidence="10" type="primary">macB_1</name>
    <name evidence="10" type="ORF">CLHOM_07440</name>
</gene>
<dbReference type="GO" id="GO:0005524">
    <property type="term" value="F:ATP binding"/>
    <property type="evidence" value="ECO:0007669"/>
    <property type="project" value="UniProtKB-KW"/>
</dbReference>
<keyword evidence="4 7" id="KW-1133">Transmembrane helix</keyword>
<evidence type="ECO:0000256" key="1">
    <source>
        <dbReference type="ARBA" id="ARBA00004651"/>
    </source>
</evidence>
<dbReference type="Pfam" id="PF12704">
    <property type="entry name" value="MacB_PCD"/>
    <property type="match status" value="1"/>
</dbReference>
<keyword evidence="10" id="KW-0378">Hydrolase</keyword>
<dbReference type="AlphaFoldDB" id="A0A0L6ZCC3"/>
<protein>
    <submittedName>
        <fullName evidence="10">Macrolide export ATP-binding/permease protein MacB</fullName>
        <ecNumber evidence="10">3.6.3.-</ecNumber>
    </submittedName>
</protein>
<dbReference type="Proteomes" id="UP000037043">
    <property type="component" value="Unassembled WGS sequence"/>
</dbReference>
<organism evidence="10 11">
    <name type="scientific">Clostridium homopropionicum DSM 5847</name>
    <dbReference type="NCBI Taxonomy" id="1121318"/>
    <lineage>
        <taxon>Bacteria</taxon>
        <taxon>Bacillati</taxon>
        <taxon>Bacillota</taxon>
        <taxon>Clostridia</taxon>
        <taxon>Eubacteriales</taxon>
        <taxon>Clostridiaceae</taxon>
        <taxon>Clostridium</taxon>
    </lineage>
</organism>
<evidence type="ECO:0000256" key="6">
    <source>
        <dbReference type="ARBA" id="ARBA00038076"/>
    </source>
</evidence>
<dbReference type="STRING" id="36844.SAMN04488501_103260"/>
<proteinExistence type="inferred from homology"/>
<feature type="transmembrane region" description="Helical" evidence="7">
    <location>
        <begin position="265"/>
        <end position="292"/>
    </location>
</feature>
<dbReference type="GO" id="GO:0005886">
    <property type="term" value="C:plasma membrane"/>
    <property type="evidence" value="ECO:0007669"/>
    <property type="project" value="UniProtKB-SubCell"/>
</dbReference>
<dbReference type="PANTHER" id="PTHR30572:SF4">
    <property type="entry name" value="ABC TRANSPORTER PERMEASE YTRF"/>
    <property type="match status" value="1"/>
</dbReference>
<keyword evidence="3 7" id="KW-0812">Transmembrane</keyword>
<keyword evidence="5 7" id="KW-0472">Membrane</keyword>
<feature type="domain" description="MacB-like periplasmic core" evidence="9">
    <location>
        <begin position="21"/>
        <end position="234"/>
    </location>
</feature>
<dbReference type="GO" id="GO:0016787">
    <property type="term" value="F:hydrolase activity"/>
    <property type="evidence" value="ECO:0007669"/>
    <property type="project" value="UniProtKB-KW"/>
</dbReference>
<feature type="transmembrane region" description="Helical" evidence="7">
    <location>
        <begin position="313"/>
        <end position="343"/>
    </location>
</feature>
<dbReference type="Pfam" id="PF02687">
    <property type="entry name" value="FtsX"/>
    <property type="match status" value="1"/>
</dbReference>
<dbReference type="GO" id="GO:0022857">
    <property type="term" value="F:transmembrane transporter activity"/>
    <property type="evidence" value="ECO:0007669"/>
    <property type="project" value="TreeGrafter"/>
</dbReference>
<dbReference type="EC" id="3.6.3.-" evidence="10"/>
<dbReference type="InterPro" id="IPR050250">
    <property type="entry name" value="Macrolide_Exporter_MacB"/>
</dbReference>
<evidence type="ECO:0000259" key="8">
    <source>
        <dbReference type="Pfam" id="PF02687"/>
    </source>
</evidence>
<keyword evidence="2" id="KW-1003">Cell membrane</keyword>
<evidence type="ECO:0000256" key="7">
    <source>
        <dbReference type="SAM" id="Phobius"/>
    </source>
</evidence>
<evidence type="ECO:0000256" key="5">
    <source>
        <dbReference type="ARBA" id="ARBA00023136"/>
    </source>
</evidence>
<dbReference type="RefSeq" id="WP_052220336.1">
    <property type="nucleotide sequence ID" value="NZ_LHUR01000012.1"/>
</dbReference>
<reference evidence="11" key="1">
    <citation type="submission" date="2015-08" db="EMBL/GenBank/DDBJ databases">
        <title>Genome sequence of the strict anaerobe Clostridium homopropionicum LuHBu1 (DSM 5847T).</title>
        <authorList>
            <person name="Poehlein A."/>
            <person name="Beck M."/>
            <person name="Schiel-Bengelsdorf B."/>
            <person name="Bengelsdorf F.R."/>
            <person name="Daniel R."/>
            <person name="Duerre P."/>
        </authorList>
    </citation>
    <scope>NUCLEOTIDE SEQUENCE [LARGE SCALE GENOMIC DNA]</scope>
    <source>
        <strain evidence="11">DSM 5847</strain>
    </source>
</reference>
<keyword evidence="10" id="KW-0067">ATP-binding</keyword>
<comment type="subcellular location">
    <subcellularLocation>
        <location evidence="1">Cell membrane</location>
        <topology evidence="1">Multi-pass membrane protein</topology>
    </subcellularLocation>
</comment>
<evidence type="ECO:0000313" key="11">
    <source>
        <dbReference type="Proteomes" id="UP000037043"/>
    </source>
</evidence>
<evidence type="ECO:0000256" key="4">
    <source>
        <dbReference type="ARBA" id="ARBA00022989"/>
    </source>
</evidence>
<dbReference type="EMBL" id="LHUR01000012">
    <property type="protein sequence ID" value="KOA20602.1"/>
    <property type="molecule type" value="Genomic_DNA"/>
</dbReference>
<feature type="transmembrane region" description="Helical" evidence="7">
    <location>
        <begin position="355"/>
        <end position="375"/>
    </location>
</feature>
<dbReference type="PATRIC" id="fig|1121318.3.peg.748"/>
<keyword evidence="11" id="KW-1185">Reference proteome</keyword>